<evidence type="ECO:0000256" key="1">
    <source>
        <dbReference type="SAM" id="Phobius"/>
    </source>
</evidence>
<keyword evidence="1" id="KW-0472">Membrane</keyword>
<reference evidence="2" key="1">
    <citation type="journal article" date="2020" name="Nature">
        <title>Giant virus diversity and host interactions through global metagenomics.</title>
        <authorList>
            <person name="Schulz F."/>
            <person name="Roux S."/>
            <person name="Paez-Espino D."/>
            <person name="Jungbluth S."/>
            <person name="Walsh D.A."/>
            <person name="Denef V.J."/>
            <person name="McMahon K.D."/>
            <person name="Konstantinidis K.T."/>
            <person name="Eloe-Fadrosh E.A."/>
            <person name="Kyrpides N.C."/>
            <person name="Woyke T."/>
        </authorList>
    </citation>
    <scope>NUCLEOTIDE SEQUENCE</scope>
    <source>
        <strain evidence="2">GVMAG-S-1101165-83</strain>
    </source>
</reference>
<proteinExistence type="predicted"/>
<evidence type="ECO:0000313" key="2">
    <source>
        <dbReference type="EMBL" id="QHU10561.1"/>
    </source>
</evidence>
<keyword evidence="1" id="KW-1133">Transmembrane helix</keyword>
<keyword evidence="1" id="KW-0812">Transmembrane</keyword>
<sequence>MESPDQILDKLNAYTSKFYSALDDFSNSYINYKLYPGYSENENIYANNKAILESLQADVFVATNDVQRNIETLNGLITDLNSKISAEKTKNATLKSQLSQLISSSNGANSLIGESSELYKIQWLSNITLFIGIFLVLITLFKVFKKPTIPLQTAV</sequence>
<name>A0A6C0K084_9ZZZZ</name>
<dbReference type="AlphaFoldDB" id="A0A6C0K084"/>
<accession>A0A6C0K084</accession>
<dbReference type="EMBL" id="MN740769">
    <property type="protein sequence ID" value="QHU10561.1"/>
    <property type="molecule type" value="Genomic_DNA"/>
</dbReference>
<protein>
    <submittedName>
        <fullName evidence="2">Uncharacterized protein</fullName>
    </submittedName>
</protein>
<feature type="transmembrane region" description="Helical" evidence="1">
    <location>
        <begin position="123"/>
        <end position="144"/>
    </location>
</feature>
<organism evidence="2">
    <name type="scientific">viral metagenome</name>
    <dbReference type="NCBI Taxonomy" id="1070528"/>
    <lineage>
        <taxon>unclassified sequences</taxon>
        <taxon>metagenomes</taxon>
        <taxon>organismal metagenomes</taxon>
    </lineage>
</organism>